<evidence type="ECO:0000313" key="2">
    <source>
        <dbReference type="Proteomes" id="UP000002027"/>
    </source>
</evidence>
<reference evidence="1 2" key="2">
    <citation type="journal article" date="2010" name="Stand. Genomic Sci.">
        <title>Complete genome sequence of Desulfohalobium retbaense type strain (HR(100)).</title>
        <authorList>
            <person name="Spring S."/>
            <person name="Nolan M."/>
            <person name="Lapidus A."/>
            <person name="Glavina Del Rio T."/>
            <person name="Copeland A."/>
            <person name="Tice H."/>
            <person name="Cheng J.F."/>
            <person name="Lucas S."/>
            <person name="Land M."/>
            <person name="Chen F."/>
            <person name="Bruce D."/>
            <person name="Goodwin L."/>
            <person name="Pitluck S."/>
            <person name="Ivanova N."/>
            <person name="Mavromatis K."/>
            <person name="Mikhailova N."/>
            <person name="Pati A."/>
            <person name="Chen A."/>
            <person name="Palaniappan K."/>
            <person name="Hauser L."/>
            <person name="Chang Y.J."/>
            <person name="Jeffries C.D."/>
            <person name="Munk C."/>
            <person name="Kiss H."/>
            <person name="Chain P."/>
            <person name="Han C."/>
            <person name="Brettin T."/>
            <person name="Detter J.C."/>
            <person name="Schuler E."/>
            <person name="Goker M."/>
            <person name="Rohde M."/>
            <person name="Bristow J."/>
            <person name="Eisen J.A."/>
            <person name="Markowitz V."/>
            <person name="Hugenholtz P."/>
            <person name="Kyrpides N.C."/>
            <person name="Klenk H.P."/>
        </authorList>
    </citation>
    <scope>NUCLEOTIDE SEQUENCE [LARGE SCALE GENOMIC DNA]</scope>
    <source>
        <strain evidence="2">ATCC 49802 / DSM 20745 / S 6022</strain>
    </source>
</reference>
<gene>
    <name evidence="1" type="ordered locus">Sthe_2672</name>
</gene>
<dbReference type="InParanoid" id="D1C8E3"/>
<keyword evidence="2" id="KW-1185">Reference proteome</keyword>
<reference evidence="2" key="1">
    <citation type="submission" date="2009-11" db="EMBL/GenBank/DDBJ databases">
        <title>The complete chromosome 2 of Sphaerobacter thermophilus DSM 20745.</title>
        <authorList>
            <person name="Lucas S."/>
            <person name="Copeland A."/>
            <person name="Lapidus A."/>
            <person name="Glavina del Rio T."/>
            <person name="Dalin E."/>
            <person name="Tice H."/>
            <person name="Bruce D."/>
            <person name="Goodwin L."/>
            <person name="Pitluck S."/>
            <person name="Kyrpides N."/>
            <person name="Mavromatis K."/>
            <person name="Ivanova N."/>
            <person name="Mikhailova N."/>
            <person name="LaButti K.M."/>
            <person name="Clum A."/>
            <person name="Sun H.I."/>
            <person name="Brettin T."/>
            <person name="Detter J.C."/>
            <person name="Han C."/>
            <person name="Larimer F."/>
            <person name="Land M."/>
            <person name="Hauser L."/>
            <person name="Markowitz V."/>
            <person name="Cheng J.F."/>
            <person name="Hugenholtz P."/>
            <person name="Woyke T."/>
            <person name="Wu D."/>
            <person name="Steenblock K."/>
            <person name="Schneider S."/>
            <person name="Pukall R."/>
            <person name="Goeker M."/>
            <person name="Klenk H.P."/>
            <person name="Eisen J.A."/>
        </authorList>
    </citation>
    <scope>NUCLEOTIDE SEQUENCE [LARGE SCALE GENOMIC DNA]</scope>
    <source>
        <strain evidence="2">ATCC 49802 / DSM 20745 / S 6022</strain>
    </source>
</reference>
<dbReference type="STRING" id="479434.Sthe_2672"/>
<dbReference type="KEGG" id="sti:Sthe_2672"/>
<accession>D1C8E3</accession>
<evidence type="ECO:0000313" key="1">
    <source>
        <dbReference type="EMBL" id="ACZ40086.1"/>
    </source>
</evidence>
<dbReference type="HOGENOM" id="CLU_3084860_0_0_0"/>
<organism evidence="1 2">
    <name type="scientific">Sphaerobacter thermophilus (strain ATCC 49802 / DSM 20745 / KCCM 41009 / NCIMB 13125 / S 6022)</name>
    <dbReference type="NCBI Taxonomy" id="479434"/>
    <lineage>
        <taxon>Bacteria</taxon>
        <taxon>Pseudomonadati</taxon>
        <taxon>Thermomicrobiota</taxon>
        <taxon>Thermomicrobia</taxon>
        <taxon>Sphaerobacterales</taxon>
        <taxon>Sphaerobacterineae</taxon>
        <taxon>Sphaerobacteraceae</taxon>
        <taxon>Sphaerobacter</taxon>
    </lineage>
</organism>
<protein>
    <submittedName>
        <fullName evidence="1">Uncharacterized protein</fullName>
    </submittedName>
</protein>
<dbReference type="AlphaFoldDB" id="D1C8E3"/>
<proteinExistence type="predicted"/>
<dbReference type="Proteomes" id="UP000002027">
    <property type="component" value="Chromosome 2"/>
</dbReference>
<dbReference type="EMBL" id="CP001824">
    <property type="protein sequence ID" value="ACZ40086.1"/>
    <property type="molecule type" value="Genomic_DNA"/>
</dbReference>
<dbReference type="RefSeq" id="WP_012873124.1">
    <property type="nucleotide sequence ID" value="NC_013524.1"/>
</dbReference>
<name>D1C8E3_SPHTD</name>
<sequence>MIGWATFVLAIAAALGLGVERLMARLGVRRADPGSAPRGIQEVLDRLRDTRK</sequence>